<evidence type="ECO:0000313" key="3">
    <source>
        <dbReference type="Proteomes" id="UP001140562"/>
    </source>
</evidence>
<comment type="caution">
    <text evidence="2">The sequence shown here is derived from an EMBL/GenBank/DDBJ whole genome shotgun (WGS) entry which is preliminary data.</text>
</comment>
<gene>
    <name evidence="2" type="ORF">N0V87_006485</name>
</gene>
<name>A0A9W8WXI4_9PLEO</name>
<accession>A0A9W8WXI4</accession>
<sequence length="171" mass="19749">MWPQPFLSQRPQDEMSRLNEENNNLRLQVNHLQGKIHALSGQVNNLQVENARLRALLPPPPQSPCNRVYTAPNNNVLHLPVAIESLAVMRDHFQRQGTLKQCAWTYNNTETDHISEQREDWADIVDRAFREGRVGHKGLGVADLNALLFSPMYDTRQINPLQGTYSHRHWQ</sequence>
<proteinExistence type="predicted"/>
<evidence type="ECO:0000256" key="1">
    <source>
        <dbReference type="SAM" id="Coils"/>
    </source>
</evidence>
<dbReference type="Proteomes" id="UP001140562">
    <property type="component" value="Unassembled WGS sequence"/>
</dbReference>
<keyword evidence="3" id="KW-1185">Reference proteome</keyword>
<dbReference type="EMBL" id="JAPEUV010000068">
    <property type="protein sequence ID" value="KAJ4334992.1"/>
    <property type="molecule type" value="Genomic_DNA"/>
</dbReference>
<keyword evidence="1" id="KW-0175">Coiled coil</keyword>
<dbReference type="AlphaFoldDB" id="A0A9W8WXI4"/>
<evidence type="ECO:0000313" key="2">
    <source>
        <dbReference type="EMBL" id="KAJ4334992.1"/>
    </source>
</evidence>
<feature type="coiled-coil region" evidence="1">
    <location>
        <begin position="15"/>
        <end position="56"/>
    </location>
</feature>
<organism evidence="2 3">
    <name type="scientific">Didymella glomerata</name>
    <dbReference type="NCBI Taxonomy" id="749621"/>
    <lineage>
        <taxon>Eukaryota</taxon>
        <taxon>Fungi</taxon>
        <taxon>Dikarya</taxon>
        <taxon>Ascomycota</taxon>
        <taxon>Pezizomycotina</taxon>
        <taxon>Dothideomycetes</taxon>
        <taxon>Pleosporomycetidae</taxon>
        <taxon>Pleosporales</taxon>
        <taxon>Pleosporineae</taxon>
        <taxon>Didymellaceae</taxon>
        <taxon>Didymella</taxon>
    </lineage>
</organism>
<dbReference type="OrthoDB" id="3774725at2759"/>
<protein>
    <submittedName>
        <fullName evidence="2">Uncharacterized protein</fullName>
    </submittedName>
</protein>
<reference evidence="2" key="1">
    <citation type="submission" date="2022-10" db="EMBL/GenBank/DDBJ databases">
        <title>Tapping the CABI collections for fungal endophytes: first genome assemblies for Collariella, Neodidymelliopsis, Ascochyta clinopodiicola, Didymella pomorum, Didymosphaeria variabile, Neocosmospora piperis and Neocucurbitaria cava.</title>
        <authorList>
            <person name="Hill R."/>
        </authorList>
    </citation>
    <scope>NUCLEOTIDE SEQUENCE</scope>
    <source>
        <strain evidence="2">IMI 360193</strain>
    </source>
</reference>